<reference evidence="10 11" key="1">
    <citation type="submission" date="2020-08" db="EMBL/GenBank/DDBJ databases">
        <title>Genomic Encyclopedia of Type Strains, Phase III (KMG-III): the genomes of soil and plant-associated and newly described type strains.</title>
        <authorList>
            <person name="Whitman W."/>
        </authorList>
    </citation>
    <scope>NUCLEOTIDE SEQUENCE [LARGE SCALE GENOMIC DNA]</scope>
    <source>
        <strain evidence="10 11">CECT 8075</strain>
    </source>
</reference>
<dbReference type="InterPro" id="IPR016039">
    <property type="entry name" value="Thiolase-like"/>
</dbReference>
<keyword evidence="4 10" id="KW-0808">Transferase</keyword>
<dbReference type="NCBIfam" id="NF006829">
    <property type="entry name" value="PRK09352.1"/>
    <property type="match status" value="1"/>
</dbReference>
<dbReference type="InterPro" id="IPR013751">
    <property type="entry name" value="ACP_syn_III_N"/>
</dbReference>
<dbReference type="RefSeq" id="WP_184302530.1">
    <property type="nucleotide sequence ID" value="NZ_JACHXU010000003.1"/>
</dbReference>
<name>A0A7W5H3F6_9BACT</name>
<evidence type="ECO:0000313" key="10">
    <source>
        <dbReference type="EMBL" id="MBB3205237.1"/>
    </source>
</evidence>
<dbReference type="Proteomes" id="UP000536179">
    <property type="component" value="Unassembled WGS sequence"/>
</dbReference>
<keyword evidence="6" id="KW-0443">Lipid metabolism</keyword>
<evidence type="ECO:0000256" key="1">
    <source>
        <dbReference type="ARBA" id="ARBA00005189"/>
    </source>
</evidence>
<organism evidence="10 11">
    <name type="scientific">Aporhodopirellula rubra</name>
    <dbReference type="NCBI Taxonomy" id="980271"/>
    <lineage>
        <taxon>Bacteria</taxon>
        <taxon>Pseudomonadati</taxon>
        <taxon>Planctomycetota</taxon>
        <taxon>Planctomycetia</taxon>
        <taxon>Pirellulales</taxon>
        <taxon>Pirellulaceae</taxon>
        <taxon>Aporhodopirellula</taxon>
    </lineage>
</organism>
<evidence type="ECO:0000259" key="8">
    <source>
        <dbReference type="Pfam" id="PF08541"/>
    </source>
</evidence>
<keyword evidence="11" id="KW-1185">Reference proteome</keyword>
<dbReference type="Pfam" id="PF08541">
    <property type="entry name" value="ACP_syn_III_C"/>
    <property type="match status" value="1"/>
</dbReference>
<evidence type="ECO:0000256" key="7">
    <source>
        <dbReference type="ARBA" id="ARBA00023160"/>
    </source>
</evidence>
<evidence type="ECO:0000256" key="6">
    <source>
        <dbReference type="ARBA" id="ARBA00023098"/>
    </source>
</evidence>
<dbReference type="Gene3D" id="3.40.47.10">
    <property type="match status" value="1"/>
</dbReference>
<dbReference type="PANTHER" id="PTHR43091:SF1">
    <property type="entry name" value="BETA-KETOACYL-[ACYL-CARRIER-PROTEIN] SYNTHASE III, CHLOROPLASTIC"/>
    <property type="match status" value="1"/>
</dbReference>
<dbReference type="GO" id="GO:0004315">
    <property type="term" value="F:3-oxoacyl-[acyl-carrier-protein] synthase activity"/>
    <property type="evidence" value="ECO:0007669"/>
    <property type="project" value="InterPro"/>
</dbReference>
<proteinExistence type="inferred from homology"/>
<dbReference type="Pfam" id="PF08545">
    <property type="entry name" value="ACP_syn_III"/>
    <property type="match status" value="1"/>
</dbReference>
<gene>
    <name evidence="10" type="ORF">FHS27_001037</name>
</gene>
<evidence type="ECO:0000256" key="4">
    <source>
        <dbReference type="ARBA" id="ARBA00022679"/>
    </source>
</evidence>
<dbReference type="GO" id="GO:0006633">
    <property type="term" value="P:fatty acid biosynthetic process"/>
    <property type="evidence" value="ECO:0007669"/>
    <property type="project" value="UniProtKB-KW"/>
</dbReference>
<dbReference type="AlphaFoldDB" id="A0A7W5H3F6"/>
<dbReference type="SUPFAM" id="SSF53901">
    <property type="entry name" value="Thiolase-like"/>
    <property type="match status" value="1"/>
</dbReference>
<evidence type="ECO:0000313" key="11">
    <source>
        <dbReference type="Proteomes" id="UP000536179"/>
    </source>
</evidence>
<keyword evidence="7" id="KW-0275">Fatty acid biosynthesis</keyword>
<comment type="caution">
    <text evidence="10">The sequence shown here is derived from an EMBL/GenBank/DDBJ whole genome shotgun (WGS) entry which is preliminary data.</text>
</comment>
<protein>
    <submittedName>
        <fullName evidence="10">3-oxoacyl-[acyl-carrier-protein] synthase-3</fullName>
        <ecNumber evidence="10">2.3.1.180</ecNumber>
    </submittedName>
</protein>
<comment type="similarity">
    <text evidence="2">Belongs to the thiolase-like superfamily. FabH family.</text>
</comment>
<accession>A0A7W5H3F6</accession>
<feature type="domain" description="Beta-ketoacyl-[acyl-carrier-protein] synthase III N-terminal" evidence="9">
    <location>
        <begin position="110"/>
        <end position="186"/>
    </location>
</feature>
<dbReference type="PANTHER" id="PTHR43091">
    <property type="entry name" value="3-OXOACYL-[ACYL-CARRIER-PROTEIN] SYNTHASE"/>
    <property type="match status" value="1"/>
</dbReference>
<dbReference type="EC" id="2.3.1.180" evidence="10"/>
<dbReference type="InterPro" id="IPR013747">
    <property type="entry name" value="ACP_syn_III_C"/>
</dbReference>
<evidence type="ECO:0000256" key="5">
    <source>
        <dbReference type="ARBA" id="ARBA00022832"/>
    </source>
</evidence>
<keyword evidence="10" id="KW-0012">Acyltransferase</keyword>
<sequence length="342" mass="37546">MPHAQIGPIAVHLPPRVEDNDSLQEQFPNWDLKLIAEKTGIQQRHIAAPEVTAADLAYNAAVDLFERESIDPATIDFVLLCTQTPDYPLPTTACLLQDRLGLPTHCGAVDFNLGCSGYVYGLAMADGLFQSGLAKRVLLLTAETYSKYIDADDRSLRTIFGDAAAATLLTAGDKPSLWGFQFGSDGSGADMLIVGDGGARPAEAAIPPRHRKRWKSRLYMDGPSLIGFTVEAIPRLVDEILAANSLSDSDVHRYLMHQATWKMLDQLRQRMDVSQERLPIDLADIGNTVSCTLPILIDRIRRRGELSAEDTNMLVGFGVGLSWAGCLWQDHWIGDHPQTRPA</sequence>
<evidence type="ECO:0000256" key="2">
    <source>
        <dbReference type="ARBA" id="ARBA00008642"/>
    </source>
</evidence>
<feature type="domain" description="Beta-ketoacyl-[acyl-carrier-protein] synthase III C-terminal" evidence="8">
    <location>
        <begin position="241"/>
        <end position="329"/>
    </location>
</feature>
<dbReference type="CDD" id="cd00830">
    <property type="entry name" value="KAS_III"/>
    <property type="match status" value="1"/>
</dbReference>
<keyword evidence="5" id="KW-0276">Fatty acid metabolism</keyword>
<evidence type="ECO:0000259" key="9">
    <source>
        <dbReference type="Pfam" id="PF08545"/>
    </source>
</evidence>
<keyword evidence="3" id="KW-0444">Lipid biosynthesis</keyword>
<dbReference type="EMBL" id="JACHXU010000003">
    <property type="protein sequence ID" value="MBB3205237.1"/>
    <property type="molecule type" value="Genomic_DNA"/>
</dbReference>
<dbReference type="GO" id="GO:0033818">
    <property type="term" value="F:beta-ketoacyl-acyl-carrier-protein synthase III activity"/>
    <property type="evidence" value="ECO:0007669"/>
    <property type="project" value="UniProtKB-EC"/>
</dbReference>
<evidence type="ECO:0000256" key="3">
    <source>
        <dbReference type="ARBA" id="ARBA00022516"/>
    </source>
</evidence>
<comment type="pathway">
    <text evidence="1">Lipid metabolism.</text>
</comment>